<evidence type="ECO:0000313" key="7">
    <source>
        <dbReference type="Proteomes" id="UP001488838"/>
    </source>
</evidence>
<comment type="similarity">
    <text evidence="1">Belongs to the actin-binding proteins ADF family.</text>
</comment>
<accession>A0AAW0HJK7</accession>
<comment type="caution">
    <text evidence="6">The sequence shown here is derived from an EMBL/GenBank/DDBJ whole genome shotgun (WGS) entry which is preliminary data.</text>
</comment>
<keyword evidence="2" id="KW-0007">Acetylation</keyword>
<feature type="compositionally biased region" description="Basic and acidic residues" evidence="4">
    <location>
        <begin position="27"/>
        <end position="39"/>
    </location>
</feature>
<dbReference type="InterPro" id="IPR017904">
    <property type="entry name" value="ADF/Cofilin"/>
</dbReference>
<organism evidence="6 7">
    <name type="scientific">Myodes glareolus</name>
    <name type="common">Bank vole</name>
    <name type="synonym">Clethrionomys glareolus</name>
    <dbReference type="NCBI Taxonomy" id="447135"/>
    <lineage>
        <taxon>Eukaryota</taxon>
        <taxon>Metazoa</taxon>
        <taxon>Chordata</taxon>
        <taxon>Craniata</taxon>
        <taxon>Vertebrata</taxon>
        <taxon>Euteleostomi</taxon>
        <taxon>Mammalia</taxon>
        <taxon>Eutheria</taxon>
        <taxon>Euarchontoglires</taxon>
        <taxon>Glires</taxon>
        <taxon>Rodentia</taxon>
        <taxon>Myomorpha</taxon>
        <taxon>Muroidea</taxon>
        <taxon>Cricetidae</taxon>
        <taxon>Arvicolinae</taxon>
        <taxon>Myodes</taxon>
    </lineage>
</organism>
<evidence type="ECO:0000256" key="3">
    <source>
        <dbReference type="ARBA" id="ARBA00023203"/>
    </source>
</evidence>
<dbReference type="Proteomes" id="UP001488838">
    <property type="component" value="Unassembled WGS sequence"/>
</dbReference>
<evidence type="ECO:0000256" key="2">
    <source>
        <dbReference type="ARBA" id="ARBA00022990"/>
    </source>
</evidence>
<evidence type="ECO:0000256" key="1">
    <source>
        <dbReference type="ARBA" id="ARBA00006844"/>
    </source>
</evidence>
<sequence length="89" mass="10258">VQCHKGVQDLNDTRSKESKKNSACLPDGRKESIPEKGKETMKELMGQTTDKDCHYALHYITYEAKKSTKEDIGFIFWDPESEPPKRKII</sequence>
<protein>
    <recommendedName>
        <fullName evidence="5">ADF-H domain-containing protein</fullName>
    </recommendedName>
</protein>
<dbReference type="GO" id="GO:0003779">
    <property type="term" value="F:actin binding"/>
    <property type="evidence" value="ECO:0007669"/>
    <property type="project" value="UniProtKB-KW"/>
</dbReference>
<dbReference type="GO" id="GO:0030042">
    <property type="term" value="P:actin filament depolymerization"/>
    <property type="evidence" value="ECO:0007669"/>
    <property type="project" value="InterPro"/>
</dbReference>
<reference evidence="6 7" key="1">
    <citation type="journal article" date="2023" name="bioRxiv">
        <title>Conserved and derived expression patterns and positive selection on dental genes reveal complex evolutionary context of ever-growing rodent molars.</title>
        <authorList>
            <person name="Calamari Z.T."/>
            <person name="Song A."/>
            <person name="Cohen E."/>
            <person name="Akter M."/>
            <person name="Roy R.D."/>
            <person name="Hallikas O."/>
            <person name="Christensen M.M."/>
            <person name="Li P."/>
            <person name="Marangoni P."/>
            <person name="Jernvall J."/>
            <person name="Klein O.D."/>
        </authorList>
    </citation>
    <scope>NUCLEOTIDE SEQUENCE [LARGE SCALE GENOMIC DNA]</scope>
    <source>
        <strain evidence="6">V071</strain>
    </source>
</reference>
<dbReference type="PRINTS" id="PR00006">
    <property type="entry name" value="COFILIN"/>
</dbReference>
<dbReference type="EMBL" id="JBBHLL010000435">
    <property type="protein sequence ID" value="KAK7803004.1"/>
    <property type="molecule type" value="Genomic_DNA"/>
</dbReference>
<evidence type="ECO:0000259" key="5">
    <source>
        <dbReference type="PROSITE" id="PS51263"/>
    </source>
</evidence>
<dbReference type="PROSITE" id="PS51263">
    <property type="entry name" value="ADF_H"/>
    <property type="match status" value="1"/>
</dbReference>
<dbReference type="Gene3D" id="3.40.20.10">
    <property type="entry name" value="Severin"/>
    <property type="match status" value="1"/>
</dbReference>
<keyword evidence="7" id="KW-1185">Reference proteome</keyword>
<evidence type="ECO:0000313" key="6">
    <source>
        <dbReference type="EMBL" id="KAK7803004.1"/>
    </source>
</evidence>
<feature type="compositionally biased region" description="Basic and acidic residues" evidence="4">
    <location>
        <begin position="11"/>
        <end position="20"/>
    </location>
</feature>
<dbReference type="InterPro" id="IPR029006">
    <property type="entry name" value="ADF-H/Gelsolin-like_dom_sf"/>
</dbReference>
<feature type="non-terminal residue" evidence="6">
    <location>
        <position position="1"/>
    </location>
</feature>
<feature type="domain" description="ADF-H" evidence="5">
    <location>
        <begin position="1"/>
        <end position="89"/>
    </location>
</feature>
<proteinExistence type="inferred from homology"/>
<evidence type="ECO:0000256" key="4">
    <source>
        <dbReference type="SAM" id="MobiDB-lite"/>
    </source>
</evidence>
<dbReference type="AlphaFoldDB" id="A0AAW0HJK7"/>
<feature type="non-terminal residue" evidence="6">
    <location>
        <position position="89"/>
    </location>
</feature>
<dbReference type="GO" id="GO:0015629">
    <property type="term" value="C:actin cytoskeleton"/>
    <property type="evidence" value="ECO:0007669"/>
    <property type="project" value="InterPro"/>
</dbReference>
<dbReference type="SUPFAM" id="SSF55753">
    <property type="entry name" value="Actin depolymerizing proteins"/>
    <property type="match status" value="1"/>
</dbReference>
<dbReference type="Pfam" id="PF00241">
    <property type="entry name" value="Cofilin_ADF"/>
    <property type="match status" value="1"/>
</dbReference>
<dbReference type="InterPro" id="IPR002108">
    <property type="entry name" value="ADF-H"/>
</dbReference>
<gene>
    <name evidence="6" type="ORF">U0070_002937</name>
</gene>
<feature type="region of interest" description="Disordered" evidence="4">
    <location>
        <begin position="1"/>
        <end position="39"/>
    </location>
</feature>
<keyword evidence="3" id="KW-0009">Actin-binding</keyword>
<name>A0AAW0HJK7_MYOGA</name>